<dbReference type="InterPro" id="IPR006571">
    <property type="entry name" value="TLDc_dom"/>
</dbReference>
<dbReference type="SMART" id="SM00584">
    <property type="entry name" value="TLDc"/>
    <property type="match status" value="1"/>
</dbReference>
<evidence type="ECO:0000259" key="1">
    <source>
        <dbReference type="PROSITE" id="PS51886"/>
    </source>
</evidence>
<feature type="domain" description="TLDc" evidence="1">
    <location>
        <begin position="1"/>
        <end position="136"/>
    </location>
</feature>
<name>X6MGX5_RETFI</name>
<keyword evidence="3" id="KW-1185">Reference proteome</keyword>
<dbReference type="EMBL" id="ASPP01020703">
    <property type="protein sequence ID" value="ETO13273.1"/>
    <property type="molecule type" value="Genomic_DNA"/>
</dbReference>
<accession>X6MGX5</accession>
<sequence>MTRKEQETLLSYFPRSKATLRLLFAASRDGFSAKAFHEKCDWNGPTVTVVQSKHFNHVFGGYASVPWDNRRDFKRDTDAFIFLLRSSLPTFSSLKSAKWTVKDPDCAVFHHPTGGPNFGISLFCFKLIIVCMEYMW</sequence>
<comment type="caution">
    <text evidence="2">The sequence shown here is derived from an EMBL/GenBank/DDBJ whole genome shotgun (WGS) entry which is preliminary data.</text>
</comment>
<dbReference type="AlphaFoldDB" id="X6MGX5"/>
<evidence type="ECO:0000313" key="2">
    <source>
        <dbReference type="EMBL" id="ETO13273.1"/>
    </source>
</evidence>
<evidence type="ECO:0000313" key="3">
    <source>
        <dbReference type="Proteomes" id="UP000023152"/>
    </source>
</evidence>
<dbReference type="Pfam" id="PF07534">
    <property type="entry name" value="TLD"/>
    <property type="match status" value="1"/>
</dbReference>
<gene>
    <name evidence="2" type="ORF">RFI_24099</name>
</gene>
<dbReference type="PANTHER" id="PTHR23354">
    <property type="entry name" value="NUCLEOLAR PROTEIN 7/ESTROGEN RECEPTOR COACTIVATOR-RELATED"/>
    <property type="match status" value="1"/>
</dbReference>
<dbReference type="OMA" id="DWHDICD"/>
<reference evidence="2 3" key="1">
    <citation type="journal article" date="2013" name="Curr. Biol.">
        <title>The Genome of the Foraminiferan Reticulomyxa filosa.</title>
        <authorList>
            <person name="Glockner G."/>
            <person name="Hulsmann N."/>
            <person name="Schleicher M."/>
            <person name="Noegel A.A."/>
            <person name="Eichinger L."/>
            <person name="Gallinger C."/>
            <person name="Pawlowski J."/>
            <person name="Sierra R."/>
            <person name="Euteneuer U."/>
            <person name="Pillet L."/>
            <person name="Moustafa A."/>
            <person name="Platzer M."/>
            <person name="Groth M."/>
            <person name="Szafranski K."/>
            <person name="Schliwa M."/>
        </authorList>
    </citation>
    <scope>NUCLEOTIDE SEQUENCE [LARGE SCALE GENOMIC DNA]</scope>
</reference>
<dbReference type="PROSITE" id="PS51886">
    <property type="entry name" value="TLDC"/>
    <property type="match status" value="1"/>
</dbReference>
<organism evidence="2 3">
    <name type="scientific">Reticulomyxa filosa</name>
    <dbReference type="NCBI Taxonomy" id="46433"/>
    <lineage>
        <taxon>Eukaryota</taxon>
        <taxon>Sar</taxon>
        <taxon>Rhizaria</taxon>
        <taxon>Retaria</taxon>
        <taxon>Foraminifera</taxon>
        <taxon>Monothalamids</taxon>
        <taxon>Reticulomyxidae</taxon>
        <taxon>Reticulomyxa</taxon>
    </lineage>
</organism>
<proteinExistence type="predicted"/>
<dbReference type="OrthoDB" id="2439862at2759"/>
<protein>
    <recommendedName>
        <fullName evidence="1">TLDc domain-containing protein</fullName>
    </recommendedName>
</protein>
<dbReference type="Proteomes" id="UP000023152">
    <property type="component" value="Unassembled WGS sequence"/>
</dbReference>